<sequence length="78" mass="8008">MLEPIIADNVSAAVNGVAAQVLNVDGSRGTADESLQLGLVEHGKPARLDHATQAPEKSGGLEIGLNLQAVSRHVADVD</sequence>
<proteinExistence type="predicted"/>
<dbReference type="AlphaFoldDB" id="A0A9W4XFX7"/>
<evidence type="ECO:0000313" key="1">
    <source>
        <dbReference type="EMBL" id="CAI6317142.1"/>
    </source>
</evidence>
<reference evidence="1" key="1">
    <citation type="submission" date="2023-01" db="EMBL/GenBank/DDBJ databases">
        <authorList>
            <person name="Van Ghelder C."/>
            <person name="Rancurel C."/>
        </authorList>
    </citation>
    <scope>NUCLEOTIDE SEQUENCE</scope>
    <source>
        <strain evidence="1">CNCM I-4278</strain>
    </source>
</reference>
<accession>A0A9W4XFX7</accession>
<name>A0A9W4XFX7_9PLEO</name>
<dbReference type="EMBL" id="CAOQHR010000002">
    <property type="protein sequence ID" value="CAI6317142.1"/>
    <property type="molecule type" value="Genomic_DNA"/>
</dbReference>
<comment type="caution">
    <text evidence="1">The sequence shown here is derived from an EMBL/GenBank/DDBJ whole genome shotgun (WGS) entry which is preliminary data.</text>
</comment>
<gene>
    <name evidence="1" type="ORF">PDIGIT_LOCUS3450</name>
</gene>
<organism evidence="1 2">
    <name type="scientific">Periconia digitata</name>
    <dbReference type="NCBI Taxonomy" id="1303443"/>
    <lineage>
        <taxon>Eukaryota</taxon>
        <taxon>Fungi</taxon>
        <taxon>Dikarya</taxon>
        <taxon>Ascomycota</taxon>
        <taxon>Pezizomycotina</taxon>
        <taxon>Dothideomycetes</taxon>
        <taxon>Pleosporomycetidae</taxon>
        <taxon>Pleosporales</taxon>
        <taxon>Massarineae</taxon>
        <taxon>Periconiaceae</taxon>
        <taxon>Periconia</taxon>
    </lineage>
</organism>
<keyword evidence="2" id="KW-1185">Reference proteome</keyword>
<dbReference type="Proteomes" id="UP001152607">
    <property type="component" value="Unassembled WGS sequence"/>
</dbReference>
<protein>
    <submittedName>
        <fullName evidence="1">Uncharacterized protein</fullName>
    </submittedName>
</protein>
<evidence type="ECO:0000313" key="2">
    <source>
        <dbReference type="Proteomes" id="UP001152607"/>
    </source>
</evidence>